<dbReference type="EnsemblMetazoa" id="XM_038220741.1">
    <property type="protein sequence ID" value="XP_038076669.1"/>
    <property type="gene ID" value="LOC119744679"/>
</dbReference>
<dbReference type="PANTHER" id="PTHR45762:SF10">
    <property type="entry name" value="C2H2-TYPE DOMAIN-CONTAINING PROTEIN"/>
    <property type="match status" value="1"/>
</dbReference>
<evidence type="ECO:0008006" key="6">
    <source>
        <dbReference type="Google" id="ProtNLM"/>
    </source>
</evidence>
<feature type="region of interest" description="Disordered" evidence="1">
    <location>
        <begin position="1"/>
        <end position="34"/>
    </location>
</feature>
<feature type="region of interest" description="Disordered" evidence="1">
    <location>
        <begin position="451"/>
        <end position="642"/>
    </location>
</feature>
<dbReference type="GO" id="GO:0071011">
    <property type="term" value="C:precatalytic spliceosome"/>
    <property type="evidence" value="ECO:0007669"/>
    <property type="project" value="TreeGrafter"/>
</dbReference>
<feature type="compositionally biased region" description="Pro residues" evidence="1">
    <location>
        <begin position="507"/>
        <end position="516"/>
    </location>
</feature>
<dbReference type="Gene3D" id="3.30.160.60">
    <property type="entry name" value="Classic Zinc Finger"/>
    <property type="match status" value="1"/>
</dbReference>
<dbReference type="InterPro" id="IPR013087">
    <property type="entry name" value="Znf_C2H2_type"/>
</dbReference>
<dbReference type="Proteomes" id="UP000887568">
    <property type="component" value="Unplaced"/>
</dbReference>
<keyword evidence="5" id="KW-1185">Reference proteome</keyword>
<feature type="domain" description="U1-type" evidence="3">
    <location>
        <begin position="274"/>
        <end position="308"/>
    </location>
</feature>
<dbReference type="InterPro" id="IPR003604">
    <property type="entry name" value="Matrin/U1-like-C_Znf_C2H2"/>
</dbReference>
<feature type="region of interest" description="Disordered" evidence="1">
    <location>
        <begin position="51"/>
        <end position="270"/>
    </location>
</feature>
<feature type="domain" description="C2H2-type" evidence="2">
    <location>
        <begin position="366"/>
        <end position="390"/>
    </location>
</feature>
<feature type="compositionally biased region" description="Acidic residues" evidence="1">
    <location>
        <begin position="457"/>
        <end position="474"/>
    </location>
</feature>
<dbReference type="GO" id="GO:0008270">
    <property type="term" value="F:zinc ion binding"/>
    <property type="evidence" value="ECO:0007669"/>
    <property type="project" value="InterPro"/>
</dbReference>
<dbReference type="OrthoDB" id="5877502at2759"/>
<dbReference type="OMA" id="NAHTENT"/>
<accession>A0A914BKN3</accession>
<dbReference type="PANTHER" id="PTHR45762">
    <property type="entry name" value="ZINC FINGER RNA-BINDING PROTEIN"/>
    <property type="match status" value="1"/>
</dbReference>
<sequence>MSYRRPSAPHEPFWHSPGQRAPSPYQRFPLDDFNQSTDFDVEDFIFHNERPASHGYGYEPHYQPVAEPPEYRRREPSPLFGQGPNWTQHGRQAGPPVYNHHPRDEMHNRRMGTSQQAGPTFNQPPPQARQGPHPQRNPQKGRALNRADPLPPQAHHAPRARSEVRQVRKPEVPPPGVEEFTCTDIASNIAEETQPLPVAHPGPPPEPRQDTSKDNDKKNGSSDDIILHPVTKVPVKRKPNGTYELVEDETKKKAKKARPPSPPPRPKKLPEEIGDGCYCELCDLVCSGPLNLRMHISGAKHKLNEAKVEKGEKVVMRKHLGKKIKGRITKEGPIPATHNQEETPLIGLDYVTRVVFPDKDASEDLFECSLCDKKDMMYASIYQHIMGRAHRKAYIRKLKPDLADQYSNIANVYDKNGQLQRRQNSDLSALLNNISKIAAERDGPGEMQIRLSNERETDGEDIEDYGVEGYDSDPDVMGCLPPGTEPENRGSVKRLGQNHPHLSAEPPEYPAIPRPPYSRQDPSERMPQRDTPVLPHSRLQPAGRGTPEPPITRLHPRSPSPDRPPPVTRLPSRALSPEEVPPHAPPTPINHALPSVTRLPPLSASPRPEVNAHTENTPPPMTRLPSKETPPIMNQIISPADLPPLTDEQLRFYCSDVFIAQEYRRRFGDPKPPASTAQPEGTQDNTQTKEISDSANAGGITVETLLKSMSNSMVNNEEDASMAMRITRALTQATLKYRLREKDFAVQKKDGKR</sequence>
<evidence type="ECO:0000313" key="4">
    <source>
        <dbReference type="EnsemblMetazoa" id="XP_038076669.1"/>
    </source>
</evidence>
<protein>
    <recommendedName>
        <fullName evidence="6">C2H2-type domain-containing protein</fullName>
    </recommendedName>
</protein>
<dbReference type="SMART" id="SM00451">
    <property type="entry name" value="ZnF_U1"/>
    <property type="match status" value="2"/>
</dbReference>
<feature type="compositionally biased region" description="Basic and acidic residues" evidence="1">
    <location>
        <begin position="207"/>
        <end position="221"/>
    </location>
</feature>
<feature type="compositionally biased region" description="Basic and acidic residues" evidence="1">
    <location>
        <begin position="160"/>
        <end position="171"/>
    </location>
</feature>
<feature type="domain" description="C2H2-type" evidence="2">
    <location>
        <begin position="277"/>
        <end position="301"/>
    </location>
</feature>
<feature type="domain" description="U1-type" evidence="3">
    <location>
        <begin position="363"/>
        <end position="397"/>
    </location>
</feature>
<dbReference type="Pfam" id="PF12874">
    <property type="entry name" value="zf-met"/>
    <property type="match status" value="1"/>
</dbReference>
<evidence type="ECO:0000256" key="1">
    <source>
        <dbReference type="SAM" id="MobiDB-lite"/>
    </source>
</evidence>
<dbReference type="GO" id="GO:0003727">
    <property type="term" value="F:single-stranded RNA binding"/>
    <property type="evidence" value="ECO:0007669"/>
    <property type="project" value="TreeGrafter"/>
</dbReference>
<dbReference type="GeneID" id="119744679"/>
<dbReference type="SMART" id="SM00355">
    <property type="entry name" value="ZnF_C2H2"/>
    <property type="match status" value="2"/>
</dbReference>
<feature type="compositionally biased region" description="Pro residues" evidence="1">
    <location>
        <begin position="558"/>
        <end position="568"/>
    </location>
</feature>
<evidence type="ECO:0000259" key="3">
    <source>
        <dbReference type="SMART" id="SM00451"/>
    </source>
</evidence>
<dbReference type="RefSeq" id="XP_038076669.1">
    <property type="nucleotide sequence ID" value="XM_038220741.1"/>
</dbReference>
<dbReference type="AlphaFoldDB" id="A0A914BKN3"/>
<evidence type="ECO:0000259" key="2">
    <source>
        <dbReference type="SMART" id="SM00355"/>
    </source>
</evidence>
<name>A0A914BKN3_PATMI</name>
<dbReference type="GO" id="GO:0003725">
    <property type="term" value="F:double-stranded RNA binding"/>
    <property type="evidence" value="ECO:0007669"/>
    <property type="project" value="TreeGrafter"/>
</dbReference>
<feature type="compositionally biased region" description="Polar residues" evidence="1">
    <location>
        <begin position="111"/>
        <end position="121"/>
    </location>
</feature>
<proteinExistence type="predicted"/>
<organism evidence="4 5">
    <name type="scientific">Patiria miniata</name>
    <name type="common">Bat star</name>
    <name type="synonym">Asterina miniata</name>
    <dbReference type="NCBI Taxonomy" id="46514"/>
    <lineage>
        <taxon>Eukaryota</taxon>
        <taxon>Metazoa</taxon>
        <taxon>Echinodermata</taxon>
        <taxon>Eleutherozoa</taxon>
        <taxon>Asterozoa</taxon>
        <taxon>Asteroidea</taxon>
        <taxon>Valvatacea</taxon>
        <taxon>Valvatida</taxon>
        <taxon>Asterinidae</taxon>
        <taxon>Patiria</taxon>
    </lineage>
</organism>
<dbReference type="InterPro" id="IPR036236">
    <property type="entry name" value="Znf_C2H2_sf"/>
</dbReference>
<reference evidence="4" key="1">
    <citation type="submission" date="2022-11" db="UniProtKB">
        <authorList>
            <consortium name="EnsemblMetazoa"/>
        </authorList>
    </citation>
    <scope>IDENTIFICATION</scope>
</reference>
<dbReference type="SUPFAM" id="SSF57667">
    <property type="entry name" value="beta-beta-alpha zinc fingers"/>
    <property type="match status" value="1"/>
</dbReference>
<feature type="region of interest" description="Disordered" evidence="1">
    <location>
        <begin position="666"/>
        <end position="697"/>
    </location>
</feature>
<feature type="compositionally biased region" description="Polar residues" evidence="1">
    <location>
        <begin position="675"/>
        <end position="695"/>
    </location>
</feature>
<evidence type="ECO:0000313" key="5">
    <source>
        <dbReference type="Proteomes" id="UP000887568"/>
    </source>
</evidence>